<dbReference type="FunFam" id="1.10.287.370:FF:000004">
    <property type="entry name" value="Probable prefoldin subunit 5"/>
    <property type="match status" value="1"/>
</dbReference>
<gene>
    <name evidence="4" type="primary">EOG090X0NBB</name>
</gene>
<dbReference type="PANTHER" id="PTHR12674:SF2">
    <property type="entry name" value="PREFOLDIN SUBUNIT 5"/>
    <property type="match status" value="1"/>
</dbReference>
<dbReference type="GO" id="GO:0006457">
    <property type="term" value="P:protein folding"/>
    <property type="evidence" value="ECO:0007669"/>
    <property type="project" value="InterPro"/>
</dbReference>
<name>A0A4Y7LPH1_9CRUS</name>
<feature type="coiled-coil region" evidence="3">
    <location>
        <begin position="26"/>
        <end position="53"/>
    </location>
</feature>
<sequence length="166" mass="18406">MASVATKDKPPMEGGMQQIDLTTLSMPQLAQLKQNLEQDLQLYQESLQTLKVAQTKFQESADSAEKLESTQEGSEILVPLTGSVYVPGKITKPELPLVDIGTGYYAENTIEQAKNYFKRKVKFVTEQMEKVQVLGLEKSRVRDAVQEVMELKAQAASAQQPATART</sequence>
<dbReference type="GO" id="GO:1990115">
    <property type="term" value="P:RNA polymerase III assembly"/>
    <property type="evidence" value="ECO:0007669"/>
    <property type="project" value="TreeGrafter"/>
</dbReference>
<dbReference type="NCBIfam" id="TIGR00293">
    <property type="entry name" value="prefoldin subunit alpha"/>
    <property type="match status" value="1"/>
</dbReference>
<evidence type="ECO:0000256" key="2">
    <source>
        <dbReference type="ARBA" id="ARBA00023186"/>
    </source>
</evidence>
<dbReference type="InterPro" id="IPR009053">
    <property type="entry name" value="Prefoldin"/>
</dbReference>
<dbReference type="GO" id="GO:0005737">
    <property type="term" value="C:cytoplasm"/>
    <property type="evidence" value="ECO:0007669"/>
    <property type="project" value="TreeGrafter"/>
</dbReference>
<organism evidence="4">
    <name type="scientific">Eubosmina coregoni</name>
    <dbReference type="NCBI Taxonomy" id="186181"/>
    <lineage>
        <taxon>Eukaryota</taxon>
        <taxon>Metazoa</taxon>
        <taxon>Ecdysozoa</taxon>
        <taxon>Arthropoda</taxon>
        <taxon>Crustacea</taxon>
        <taxon>Branchiopoda</taxon>
        <taxon>Diplostraca</taxon>
        <taxon>Cladocera</taxon>
        <taxon>Anomopoda</taxon>
        <taxon>Bosminidae</taxon>
        <taxon>Eubosmina</taxon>
    </lineage>
</organism>
<dbReference type="InterPro" id="IPR004127">
    <property type="entry name" value="Prefoldin_subunit_alpha"/>
</dbReference>
<evidence type="ECO:0000313" key="4">
    <source>
        <dbReference type="EMBL" id="SVE70226.1"/>
    </source>
</evidence>
<dbReference type="GO" id="GO:0016272">
    <property type="term" value="C:prefoldin complex"/>
    <property type="evidence" value="ECO:0007669"/>
    <property type="project" value="InterPro"/>
</dbReference>
<dbReference type="Pfam" id="PF02996">
    <property type="entry name" value="Prefoldin"/>
    <property type="match status" value="1"/>
</dbReference>
<keyword evidence="3" id="KW-0175">Coiled coil</keyword>
<evidence type="ECO:0000256" key="3">
    <source>
        <dbReference type="SAM" id="Coils"/>
    </source>
</evidence>
<dbReference type="CDD" id="cd23157">
    <property type="entry name" value="Prefoldin_5"/>
    <property type="match status" value="1"/>
</dbReference>
<dbReference type="Gene3D" id="1.10.287.370">
    <property type="match status" value="1"/>
</dbReference>
<dbReference type="InterPro" id="IPR011599">
    <property type="entry name" value="PFD_alpha_archaea"/>
</dbReference>
<proteinExistence type="evidence at transcript level"/>
<dbReference type="GO" id="GO:1990113">
    <property type="term" value="P:RNA polymerase I assembly"/>
    <property type="evidence" value="ECO:0007669"/>
    <property type="project" value="TreeGrafter"/>
</dbReference>
<reference evidence="4" key="1">
    <citation type="submission" date="2018-08" db="EMBL/GenBank/DDBJ databases">
        <authorList>
            <person name="Cornetti L."/>
        </authorList>
    </citation>
    <scope>NUCLEOTIDE SEQUENCE</scope>
    <source>
        <strain evidence="4">FI-BAL1-1</strain>
    </source>
</reference>
<dbReference type="GO" id="GO:1990114">
    <property type="term" value="P:RNA polymerase II core complex assembly"/>
    <property type="evidence" value="ECO:0007669"/>
    <property type="project" value="TreeGrafter"/>
</dbReference>
<accession>A0A4Y7LPH1</accession>
<evidence type="ECO:0000256" key="1">
    <source>
        <dbReference type="ARBA" id="ARBA00010048"/>
    </source>
</evidence>
<keyword evidence="2" id="KW-0143">Chaperone</keyword>
<dbReference type="PANTHER" id="PTHR12674">
    <property type="entry name" value="PREFOLDIN SUBUNIT 5"/>
    <property type="match status" value="1"/>
</dbReference>
<dbReference type="GO" id="GO:0051082">
    <property type="term" value="F:unfolded protein binding"/>
    <property type="evidence" value="ECO:0007669"/>
    <property type="project" value="InterPro"/>
</dbReference>
<comment type="similarity">
    <text evidence="1">Belongs to the prefoldin subunit alpha family.</text>
</comment>
<dbReference type="AlphaFoldDB" id="A0A4Y7LPH1"/>
<protein>
    <submittedName>
        <fullName evidence="4">EOG090X0NBB</fullName>
    </submittedName>
</protein>
<dbReference type="EMBL" id="LR000607">
    <property type="protein sequence ID" value="SVE70226.1"/>
    <property type="molecule type" value="mRNA"/>
</dbReference>
<dbReference type="SUPFAM" id="SSF46579">
    <property type="entry name" value="Prefoldin"/>
    <property type="match status" value="1"/>
</dbReference>